<dbReference type="Proteomes" id="UP000796880">
    <property type="component" value="Unassembled WGS sequence"/>
</dbReference>
<sequence>MGFNSRQKKPSLFNLFKFRKARRVDHDAMDDARRVWPSDEDRVRWVADPAIDRKAQDFITKTYKNIVLDSEPHIVTVNPAGKV</sequence>
<reference evidence="1" key="1">
    <citation type="submission" date="2020-03" db="EMBL/GenBank/DDBJ databases">
        <title>A high-quality chromosome-level genome assembly of a woody plant with both climbing and erect habits, Rhamnella rubrinervis.</title>
        <authorList>
            <person name="Lu Z."/>
            <person name="Yang Y."/>
            <person name="Zhu X."/>
            <person name="Sun Y."/>
        </authorList>
    </citation>
    <scope>NUCLEOTIDE SEQUENCE</scope>
    <source>
        <strain evidence="1">BYM</strain>
        <tissue evidence="1">Leaf</tissue>
    </source>
</reference>
<gene>
    <name evidence="1" type="ORF">FNV43_RR05193</name>
</gene>
<dbReference type="EMBL" id="VOIH02000002">
    <property type="protein sequence ID" value="KAF3454745.1"/>
    <property type="molecule type" value="Genomic_DNA"/>
</dbReference>
<accession>A0A8K0MRC4</accession>
<evidence type="ECO:0000313" key="2">
    <source>
        <dbReference type="Proteomes" id="UP000796880"/>
    </source>
</evidence>
<proteinExistence type="predicted"/>
<dbReference type="OrthoDB" id="1162851at2759"/>
<protein>
    <submittedName>
        <fullName evidence="1">Uncharacterized protein</fullName>
    </submittedName>
</protein>
<evidence type="ECO:0000313" key="1">
    <source>
        <dbReference type="EMBL" id="KAF3454745.1"/>
    </source>
</evidence>
<dbReference type="PANTHER" id="PTHR33511">
    <property type="entry name" value="OS06G0632400 PROTEIN"/>
    <property type="match status" value="1"/>
</dbReference>
<keyword evidence="2" id="KW-1185">Reference proteome</keyword>
<dbReference type="AlphaFoldDB" id="A0A8K0MRC4"/>
<name>A0A8K0MRC4_9ROSA</name>
<comment type="caution">
    <text evidence="1">The sequence shown here is derived from an EMBL/GenBank/DDBJ whole genome shotgun (WGS) entry which is preliminary data.</text>
</comment>
<organism evidence="1 2">
    <name type="scientific">Rhamnella rubrinervis</name>
    <dbReference type="NCBI Taxonomy" id="2594499"/>
    <lineage>
        <taxon>Eukaryota</taxon>
        <taxon>Viridiplantae</taxon>
        <taxon>Streptophyta</taxon>
        <taxon>Embryophyta</taxon>
        <taxon>Tracheophyta</taxon>
        <taxon>Spermatophyta</taxon>
        <taxon>Magnoliopsida</taxon>
        <taxon>eudicotyledons</taxon>
        <taxon>Gunneridae</taxon>
        <taxon>Pentapetalae</taxon>
        <taxon>rosids</taxon>
        <taxon>fabids</taxon>
        <taxon>Rosales</taxon>
        <taxon>Rhamnaceae</taxon>
        <taxon>rhamnoid group</taxon>
        <taxon>Rhamneae</taxon>
        <taxon>Rhamnella</taxon>
    </lineage>
</organism>